<dbReference type="EMBL" id="PUJW01000014">
    <property type="protein sequence ID" value="NHB93237.1"/>
    <property type="molecule type" value="Genomic_DNA"/>
</dbReference>
<protein>
    <recommendedName>
        <fullName evidence="3">LamG domain-containing protein</fullName>
    </recommendedName>
</protein>
<accession>A0A7X5QFE8</accession>
<reference evidence="1 2" key="1">
    <citation type="submission" date="2018-02" db="EMBL/GenBank/DDBJ databases">
        <authorList>
            <person name="Machado R.A."/>
        </authorList>
    </citation>
    <scope>NUCLEOTIDE SEQUENCE [LARGE SCALE GENOMIC DNA]</scope>
    <source>
        <strain evidence="1 2">DSM 19724</strain>
    </source>
</reference>
<dbReference type="Proteomes" id="UP000591844">
    <property type="component" value="Unassembled WGS sequence"/>
</dbReference>
<sequence>MTIKLDDITDFENNKLNSWKPRLPEFTSQGHANWQFITINGKKALLFNTNGGIDNSGSVLTKQYSNLTFGHWYSLTVYVRRYNNVNPAPTISLRVGVSENDSPNDTIIYGATIPEQGNGTILSGLIRAQDPAYYFKIYNSTPDALGNDFSISRIQVTEHVWL</sequence>
<dbReference type="RefSeq" id="WP_166307831.1">
    <property type="nucleotide sequence ID" value="NZ_CAWPIB010000014.1"/>
</dbReference>
<dbReference type="Gene3D" id="2.60.120.260">
    <property type="entry name" value="Galactose-binding domain-like"/>
    <property type="match status" value="1"/>
</dbReference>
<comment type="caution">
    <text evidence="1">The sequence shown here is derived from an EMBL/GenBank/DDBJ whole genome shotgun (WGS) entry which is preliminary data.</text>
</comment>
<gene>
    <name evidence="1" type="ORF">C5469_14245</name>
</gene>
<evidence type="ECO:0000313" key="1">
    <source>
        <dbReference type="EMBL" id="NHB93237.1"/>
    </source>
</evidence>
<name>A0A7X5QFE8_9GAMM</name>
<evidence type="ECO:0000313" key="2">
    <source>
        <dbReference type="Proteomes" id="UP000591844"/>
    </source>
</evidence>
<proteinExistence type="predicted"/>
<organism evidence="1 2">
    <name type="scientific">Photorhabdus cinerea</name>
    <dbReference type="NCBI Taxonomy" id="471575"/>
    <lineage>
        <taxon>Bacteria</taxon>
        <taxon>Pseudomonadati</taxon>
        <taxon>Pseudomonadota</taxon>
        <taxon>Gammaproteobacteria</taxon>
        <taxon>Enterobacterales</taxon>
        <taxon>Morganellaceae</taxon>
        <taxon>Photorhabdus</taxon>
    </lineage>
</organism>
<evidence type="ECO:0008006" key="3">
    <source>
        <dbReference type="Google" id="ProtNLM"/>
    </source>
</evidence>
<dbReference type="InterPro" id="IPR008979">
    <property type="entry name" value="Galactose-bd-like_sf"/>
</dbReference>
<dbReference type="AlphaFoldDB" id="A0A7X5QFE8"/>
<dbReference type="SUPFAM" id="SSF49785">
    <property type="entry name" value="Galactose-binding domain-like"/>
    <property type="match status" value="1"/>
</dbReference>
<keyword evidence="2" id="KW-1185">Reference proteome</keyword>